<reference evidence="4" key="1">
    <citation type="journal article" date="2019" name="Int. J. Syst. Evol. Microbiol.">
        <title>The Global Catalogue of Microorganisms (GCM) 10K type strain sequencing project: providing services to taxonomists for standard genome sequencing and annotation.</title>
        <authorList>
            <consortium name="The Broad Institute Genomics Platform"/>
            <consortium name="The Broad Institute Genome Sequencing Center for Infectious Disease"/>
            <person name="Wu L."/>
            <person name="Ma J."/>
        </authorList>
    </citation>
    <scope>NUCLEOTIDE SEQUENCE [LARGE SCALE GENOMIC DNA]</scope>
    <source>
        <strain evidence="4">JCM 17695</strain>
    </source>
</reference>
<gene>
    <name evidence="3" type="ORF">ACFQV2_20755</name>
</gene>
<feature type="domain" description="Peptidoglycan binding-like" evidence="2">
    <location>
        <begin position="219"/>
        <end position="275"/>
    </location>
</feature>
<evidence type="ECO:0000313" key="4">
    <source>
        <dbReference type="Proteomes" id="UP001596512"/>
    </source>
</evidence>
<name>A0ABW2TPX4_9PSEU</name>
<accession>A0ABW2TPX4</accession>
<dbReference type="SUPFAM" id="SSF47090">
    <property type="entry name" value="PGBD-like"/>
    <property type="match status" value="1"/>
</dbReference>
<keyword evidence="4" id="KW-1185">Reference proteome</keyword>
<dbReference type="Gene3D" id="1.10.101.10">
    <property type="entry name" value="PGBD-like superfamily/PGBD"/>
    <property type="match status" value="1"/>
</dbReference>
<dbReference type="EMBL" id="JBHTEY010000004">
    <property type="protein sequence ID" value="MFC7615571.1"/>
    <property type="molecule type" value="Genomic_DNA"/>
</dbReference>
<dbReference type="InterPro" id="IPR036366">
    <property type="entry name" value="PGBDSf"/>
</dbReference>
<comment type="caution">
    <text evidence="3">The sequence shown here is derived from an EMBL/GenBank/DDBJ whole genome shotgun (WGS) entry which is preliminary data.</text>
</comment>
<feature type="compositionally biased region" description="Basic residues" evidence="1">
    <location>
        <begin position="197"/>
        <end position="209"/>
    </location>
</feature>
<dbReference type="InterPro" id="IPR036365">
    <property type="entry name" value="PGBD-like_sf"/>
</dbReference>
<sequence length="279" mass="30390">MVTAVFAAFGVATRGERLVTPVSDPRDDTGAPLVPEHAGTSPFAGAEDDDPQAHMAAEGWRDGVPAGQVPGRLPGRGEPALAAPGPGVRRVDRRRRAREPGQRPQPVGEGRRRGRRRPRLRRRRGRGRQHRDRPVAGRARPRARRVRPPGAGARVLRDLRAAHRVPGVGLEVAQVHRVEPARVPHARVGVPRRRLRQHRGLGHRQARRARPAEAAARLRGGDVRTAQQRLAAHGFDPGAADGVFGRRTEDATKRFQRARGLTADGIIGALTWAKLLAAK</sequence>
<feature type="region of interest" description="Disordered" evidence="1">
    <location>
        <begin position="197"/>
        <end position="220"/>
    </location>
</feature>
<dbReference type="Proteomes" id="UP001596512">
    <property type="component" value="Unassembled WGS sequence"/>
</dbReference>
<dbReference type="InterPro" id="IPR002477">
    <property type="entry name" value="Peptidoglycan-bd-like"/>
</dbReference>
<organism evidence="3 4">
    <name type="scientific">Actinokineospora soli</name>
    <dbReference type="NCBI Taxonomy" id="1048753"/>
    <lineage>
        <taxon>Bacteria</taxon>
        <taxon>Bacillati</taxon>
        <taxon>Actinomycetota</taxon>
        <taxon>Actinomycetes</taxon>
        <taxon>Pseudonocardiales</taxon>
        <taxon>Pseudonocardiaceae</taxon>
        <taxon>Actinokineospora</taxon>
    </lineage>
</organism>
<evidence type="ECO:0000256" key="1">
    <source>
        <dbReference type="SAM" id="MobiDB-lite"/>
    </source>
</evidence>
<proteinExistence type="predicted"/>
<feature type="compositionally biased region" description="Basic residues" evidence="1">
    <location>
        <begin position="112"/>
        <end position="131"/>
    </location>
</feature>
<evidence type="ECO:0000313" key="3">
    <source>
        <dbReference type="EMBL" id="MFC7615571.1"/>
    </source>
</evidence>
<dbReference type="Pfam" id="PF01471">
    <property type="entry name" value="PG_binding_1"/>
    <property type="match status" value="1"/>
</dbReference>
<protein>
    <submittedName>
        <fullName evidence="3">Peptidoglycan-binding protein</fullName>
    </submittedName>
</protein>
<feature type="region of interest" description="Disordered" evidence="1">
    <location>
        <begin position="20"/>
        <end position="151"/>
    </location>
</feature>
<evidence type="ECO:0000259" key="2">
    <source>
        <dbReference type="Pfam" id="PF01471"/>
    </source>
</evidence>